<keyword evidence="4 6" id="KW-1133">Transmembrane helix</keyword>
<dbReference type="RefSeq" id="WP_124939113.1">
    <property type="nucleotide sequence ID" value="NZ_RJVQ01000015.1"/>
</dbReference>
<sequence length="385" mass="41469">MTNYVVLLLVAFAGFISAADNWIASLLLPSIANSFSVDISTASIVLTVYLIPYGVMQPVYGFFSDKLGKARILKSLVLLLAISTFLCAQAHTLSLLTCYRFITGFFAAGIIAVSLGILGETYDQSQLTKVVGLFLGIVFLGQGISAGIGGWLIEHIGWRQIFLIFSGAATISFVSLFLLPSIGLVKEQAKFWSSVLNLLRTRNLRNMYLLAFCNGFAVLGGYSFIGSYLHISIGIDYSYVGMGLMLFGFVSFAGGFINKLLLAKFSHNMVLNIGFITSCIALIIFSTGNVFGLYVAILMLGLGYVWVQSILASKALELAENNKGLSSGIIGVGIFCGGGLGTLVGSSFLKYFSFSSLFIVFSVVVVITLVFLNSKGKNRLQARKI</sequence>
<feature type="transmembrane region" description="Helical" evidence="6">
    <location>
        <begin position="99"/>
        <end position="118"/>
    </location>
</feature>
<proteinExistence type="predicted"/>
<dbReference type="EMBL" id="RJVQ01000015">
    <property type="protein sequence ID" value="RQW61192.1"/>
    <property type="molecule type" value="Genomic_DNA"/>
</dbReference>
<feature type="transmembrane region" description="Helical" evidence="6">
    <location>
        <begin position="206"/>
        <end position="225"/>
    </location>
</feature>
<dbReference type="InterPro" id="IPR050189">
    <property type="entry name" value="MFS_Efflux_Transporters"/>
</dbReference>
<name>A0A3N9TWA2_9VIBR</name>
<organism evidence="8 9">
    <name type="scientific">Vibrio viridaestus</name>
    <dbReference type="NCBI Taxonomy" id="2487322"/>
    <lineage>
        <taxon>Bacteria</taxon>
        <taxon>Pseudomonadati</taxon>
        <taxon>Pseudomonadota</taxon>
        <taxon>Gammaproteobacteria</taxon>
        <taxon>Vibrionales</taxon>
        <taxon>Vibrionaceae</taxon>
        <taxon>Vibrio</taxon>
    </lineage>
</organism>
<evidence type="ECO:0000313" key="9">
    <source>
        <dbReference type="Proteomes" id="UP000281112"/>
    </source>
</evidence>
<evidence type="ECO:0000313" key="8">
    <source>
        <dbReference type="EMBL" id="RQW61192.1"/>
    </source>
</evidence>
<feature type="transmembrane region" description="Helical" evidence="6">
    <location>
        <begin position="75"/>
        <end position="93"/>
    </location>
</feature>
<evidence type="ECO:0000256" key="5">
    <source>
        <dbReference type="ARBA" id="ARBA00023136"/>
    </source>
</evidence>
<evidence type="ECO:0000259" key="7">
    <source>
        <dbReference type="PROSITE" id="PS50850"/>
    </source>
</evidence>
<dbReference type="CDD" id="cd17324">
    <property type="entry name" value="MFS_NepI_like"/>
    <property type="match status" value="1"/>
</dbReference>
<keyword evidence="5 6" id="KW-0472">Membrane</keyword>
<dbReference type="Pfam" id="PF07690">
    <property type="entry name" value="MFS_1"/>
    <property type="match status" value="1"/>
</dbReference>
<feature type="transmembrane region" description="Helical" evidence="6">
    <location>
        <begin position="324"/>
        <end position="345"/>
    </location>
</feature>
<dbReference type="GO" id="GO:0005886">
    <property type="term" value="C:plasma membrane"/>
    <property type="evidence" value="ECO:0007669"/>
    <property type="project" value="UniProtKB-SubCell"/>
</dbReference>
<evidence type="ECO:0000256" key="2">
    <source>
        <dbReference type="ARBA" id="ARBA00022475"/>
    </source>
</evidence>
<evidence type="ECO:0000256" key="3">
    <source>
        <dbReference type="ARBA" id="ARBA00022692"/>
    </source>
</evidence>
<dbReference type="SUPFAM" id="SSF103473">
    <property type="entry name" value="MFS general substrate transporter"/>
    <property type="match status" value="1"/>
</dbReference>
<keyword evidence="2" id="KW-1003">Cell membrane</keyword>
<dbReference type="GO" id="GO:0022857">
    <property type="term" value="F:transmembrane transporter activity"/>
    <property type="evidence" value="ECO:0007669"/>
    <property type="project" value="InterPro"/>
</dbReference>
<feature type="transmembrane region" description="Helical" evidence="6">
    <location>
        <begin position="130"/>
        <end position="153"/>
    </location>
</feature>
<dbReference type="PANTHER" id="PTHR43124:SF3">
    <property type="entry name" value="CHLORAMPHENICOL EFFLUX PUMP RV0191"/>
    <property type="match status" value="1"/>
</dbReference>
<reference evidence="8 9" key="1">
    <citation type="submission" date="2018-11" db="EMBL/GenBank/DDBJ databases">
        <title>Vibrio LJC006 sp. nov., isolated from seawater during the bloom of the enteromorpha.</title>
        <authorList>
            <person name="Liang J."/>
        </authorList>
    </citation>
    <scope>NUCLEOTIDE SEQUENCE [LARGE SCALE GENOMIC DNA]</scope>
    <source>
        <strain evidence="8 9">LJC006</strain>
    </source>
</reference>
<feature type="transmembrane region" description="Helical" evidence="6">
    <location>
        <begin position="269"/>
        <end position="285"/>
    </location>
</feature>
<feature type="transmembrane region" description="Helical" evidence="6">
    <location>
        <begin position="291"/>
        <end position="312"/>
    </location>
</feature>
<comment type="subcellular location">
    <subcellularLocation>
        <location evidence="1">Cell membrane</location>
        <topology evidence="1">Multi-pass membrane protein</topology>
    </subcellularLocation>
</comment>
<protein>
    <submittedName>
        <fullName evidence="8">MFS transporter</fullName>
    </submittedName>
</protein>
<dbReference type="InterPro" id="IPR036259">
    <property type="entry name" value="MFS_trans_sf"/>
</dbReference>
<feature type="transmembrane region" description="Helical" evidence="6">
    <location>
        <begin position="159"/>
        <end position="185"/>
    </location>
</feature>
<comment type="caution">
    <text evidence="8">The sequence shown here is derived from an EMBL/GenBank/DDBJ whole genome shotgun (WGS) entry which is preliminary data.</text>
</comment>
<dbReference type="InterPro" id="IPR011701">
    <property type="entry name" value="MFS"/>
</dbReference>
<dbReference type="InterPro" id="IPR020846">
    <property type="entry name" value="MFS_dom"/>
</dbReference>
<dbReference type="PRINTS" id="PR01036">
    <property type="entry name" value="TCRTETB"/>
</dbReference>
<keyword evidence="3 6" id="KW-0812">Transmembrane</keyword>
<evidence type="ECO:0000256" key="4">
    <source>
        <dbReference type="ARBA" id="ARBA00022989"/>
    </source>
</evidence>
<accession>A0A3N9TWA2</accession>
<feature type="transmembrane region" description="Helical" evidence="6">
    <location>
        <begin position="42"/>
        <end position="63"/>
    </location>
</feature>
<evidence type="ECO:0000256" key="1">
    <source>
        <dbReference type="ARBA" id="ARBA00004651"/>
    </source>
</evidence>
<feature type="transmembrane region" description="Helical" evidence="6">
    <location>
        <begin position="351"/>
        <end position="372"/>
    </location>
</feature>
<dbReference type="AlphaFoldDB" id="A0A3N9TWA2"/>
<dbReference type="PANTHER" id="PTHR43124">
    <property type="entry name" value="PURINE EFFLUX PUMP PBUE"/>
    <property type="match status" value="1"/>
</dbReference>
<dbReference type="OrthoDB" id="9814303at2"/>
<keyword evidence="9" id="KW-1185">Reference proteome</keyword>
<feature type="domain" description="Major facilitator superfamily (MFS) profile" evidence="7">
    <location>
        <begin position="6"/>
        <end position="380"/>
    </location>
</feature>
<dbReference type="Gene3D" id="1.20.1250.20">
    <property type="entry name" value="MFS general substrate transporter like domains"/>
    <property type="match status" value="1"/>
</dbReference>
<gene>
    <name evidence="8" type="ORF">EES38_20690</name>
</gene>
<evidence type="ECO:0000256" key="6">
    <source>
        <dbReference type="SAM" id="Phobius"/>
    </source>
</evidence>
<dbReference type="PROSITE" id="PS50850">
    <property type="entry name" value="MFS"/>
    <property type="match status" value="1"/>
</dbReference>
<dbReference type="Proteomes" id="UP000281112">
    <property type="component" value="Unassembled WGS sequence"/>
</dbReference>
<feature type="transmembrane region" description="Helical" evidence="6">
    <location>
        <begin position="237"/>
        <end position="257"/>
    </location>
</feature>